<dbReference type="PANTHER" id="PTHR44825">
    <property type="match status" value="1"/>
</dbReference>
<dbReference type="SUPFAM" id="SSF46565">
    <property type="entry name" value="Chaperone J-domain"/>
    <property type="match status" value="1"/>
</dbReference>
<dbReference type="PROSITE" id="PS00636">
    <property type="entry name" value="DNAJ_1"/>
    <property type="match status" value="1"/>
</dbReference>
<name>A0A9B0BQX7_BOMTE</name>
<evidence type="ECO:0000313" key="4">
    <source>
        <dbReference type="RefSeq" id="XP_003398287.1"/>
    </source>
</evidence>
<dbReference type="RefSeq" id="XP_003398287.1">
    <property type="nucleotide sequence ID" value="XM_003398239.4"/>
</dbReference>
<dbReference type="PRINTS" id="PR00625">
    <property type="entry name" value="JDOMAIN"/>
</dbReference>
<dbReference type="PANTHER" id="PTHR44825:SF1">
    <property type="entry name" value="DNAJ HOMOLOG SUBFAMILY C MEMBER 4"/>
    <property type="match status" value="1"/>
</dbReference>
<dbReference type="AlphaFoldDB" id="A0A9B0BQX7"/>
<organism evidence="3 4">
    <name type="scientific">Bombus terrestris</name>
    <name type="common">Buff-tailed bumblebee</name>
    <name type="synonym">Apis terrestris</name>
    <dbReference type="NCBI Taxonomy" id="30195"/>
    <lineage>
        <taxon>Eukaryota</taxon>
        <taxon>Metazoa</taxon>
        <taxon>Ecdysozoa</taxon>
        <taxon>Arthropoda</taxon>
        <taxon>Hexapoda</taxon>
        <taxon>Insecta</taxon>
        <taxon>Pterygota</taxon>
        <taxon>Neoptera</taxon>
        <taxon>Endopterygota</taxon>
        <taxon>Hymenoptera</taxon>
        <taxon>Apocrita</taxon>
        <taxon>Aculeata</taxon>
        <taxon>Apoidea</taxon>
        <taxon>Anthophila</taxon>
        <taxon>Apidae</taxon>
        <taxon>Bombus</taxon>
        <taxon>Bombus</taxon>
    </lineage>
</organism>
<accession>A0A9B0BQX7</accession>
<dbReference type="PROSITE" id="PS50076">
    <property type="entry name" value="DNAJ_2"/>
    <property type="match status" value="1"/>
</dbReference>
<dbReference type="Gene3D" id="1.10.287.110">
    <property type="entry name" value="DnaJ domain"/>
    <property type="match status" value="1"/>
</dbReference>
<dbReference type="Proteomes" id="UP000835206">
    <property type="component" value="Chromosome 10"/>
</dbReference>
<keyword evidence="1" id="KW-1133">Transmembrane helix</keyword>
<dbReference type="OrthoDB" id="445556at2759"/>
<sequence length="211" mass="25236">MAHIFRVYKFEVPTLIHVFYRNYNYQRRKYNYYEVLHISSNATQKEIRDAYIKLSKQVHPDCGNKGNHDEFVKINEAYSILSNKQSKHSYDIDLKKNNIRENYYYQNARSNNCHQYAYDMYYTTHRRKPSEAEKRKAIILWVFLLIIGLLIQVIRVIVWSNASQNAALRKSGKIMLEVENNNKKYENKTLEEKLEMLEKIMAEHTVPTGDK</sequence>
<evidence type="ECO:0000256" key="1">
    <source>
        <dbReference type="SAM" id="Phobius"/>
    </source>
</evidence>
<reference evidence="4" key="1">
    <citation type="submission" date="2025-08" db="UniProtKB">
        <authorList>
            <consortium name="RefSeq"/>
        </authorList>
    </citation>
    <scope>IDENTIFICATION</scope>
</reference>
<dbReference type="CDD" id="cd06257">
    <property type="entry name" value="DnaJ"/>
    <property type="match status" value="1"/>
</dbReference>
<keyword evidence="1" id="KW-0812">Transmembrane</keyword>
<proteinExistence type="predicted"/>
<dbReference type="InterPro" id="IPR036869">
    <property type="entry name" value="J_dom_sf"/>
</dbReference>
<feature type="transmembrane region" description="Helical" evidence="1">
    <location>
        <begin position="137"/>
        <end position="159"/>
    </location>
</feature>
<keyword evidence="1" id="KW-0472">Membrane</keyword>
<protein>
    <submittedName>
        <fullName evidence="4">Chaperone protein DnaJ isoform X1</fullName>
    </submittedName>
</protein>
<feature type="domain" description="J" evidence="2">
    <location>
        <begin position="31"/>
        <end position="94"/>
    </location>
</feature>
<evidence type="ECO:0000313" key="3">
    <source>
        <dbReference type="Proteomes" id="UP000835206"/>
    </source>
</evidence>
<gene>
    <name evidence="4" type="primary">LOC100647982</name>
</gene>
<evidence type="ECO:0000259" key="2">
    <source>
        <dbReference type="PROSITE" id="PS50076"/>
    </source>
</evidence>
<dbReference type="Pfam" id="PF00226">
    <property type="entry name" value="DnaJ"/>
    <property type="match status" value="1"/>
</dbReference>
<dbReference type="InterPro" id="IPR052763">
    <property type="entry name" value="DnaJ_C4"/>
</dbReference>
<keyword evidence="3" id="KW-1185">Reference proteome</keyword>
<dbReference type="InterPro" id="IPR018253">
    <property type="entry name" value="DnaJ_domain_CS"/>
</dbReference>
<dbReference type="SMART" id="SM00271">
    <property type="entry name" value="DnaJ"/>
    <property type="match status" value="1"/>
</dbReference>
<dbReference type="GeneID" id="100647982"/>
<dbReference type="InterPro" id="IPR001623">
    <property type="entry name" value="DnaJ_domain"/>
</dbReference>
<dbReference type="KEGG" id="bter:100647982"/>